<feature type="signal peptide" evidence="1">
    <location>
        <begin position="1"/>
        <end position="24"/>
    </location>
</feature>
<keyword evidence="3" id="KW-1185">Reference proteome</keyword>
<evidence type="ECO:0000313" key="3">
    <source>
        <dbReference type="Proteomes" id="UP001321486"/>
    </source>
</evidence>
<evidence type="ECO:0000313" key="2">
    <source>
        <dbReference type="EMBL" id="BDZ48094.1"/>
    </source>
</evidence>
<accession>A0ABN6XSZ4</accession>
<protein>
    <submittedName>
        <fullName evidence="2">Uncharacterized protein</fullName>
    </submittedName>
</protein>
<dbReference type="RefSeq" id="WP_286345136.1">
    <property type="nucleotide sequence ID" value="NZ_AP027732.1"/>
</dbReference>
<organism evidence="2 3">
    <name type="scientific">Frondihabitans sucicola</name>
    <dbReference type="NCBI Taxonomy" id="1268041"/>
    <lineage>
        <taxon>Bacteria</taxon>
        <taxon>Bacillati</taxon>
        <taxon>Actinomycetota</taxon>
        <taxon>Actinomycetes</taxon>
        <taxon>Micrococcales</taxon>
        <taxon>Microbacteriaceae</taxon>
        <taxon>Frondihabitans</taxon>
    </lineage>
</organism>
<gene>
    <name evidence="2" type="ORF">GCM10025867_03350</name>
</gene>
<sequence>MNNRTLTSLALAFASFIGLTACTAAEPERTKSNAPLPPVSIKKYGDVVAALDFDHATAQTPLSRIDRNAPRFSTKIFHAIAVGTDRCLTEQGFQEVSSKTDWSPYPESEDRQYGLWSVEYASKYGVSLAPNRGPRELDTLALGVEFNKAYADCMDSAKDDLKEILTYTDSPDIDSTIKWQSHDRTRASKAGKKALVDWRACMEKAGVVLDPDDSRPSAQYQVRSKEAEIKVSVLEAKCGVDTGAVRTLYDTQARYEAAYLDAQAAQVKAFVKKRDKVLHELDEAIAGR</sequence>
<dbReference type="EMBL" id="AP027732">
    <property type="protein sequence ID" value="BDZ48094.1"/>
    <property type="molecule type" value="Genomic_DNA"/>
</dbReference>
<reference evidence="3" key="1">
    <citation type="journal article" date="2019" name="Int. J. Syst. Evol. Microbiol.">
        <title>The Global Catalogue of Microorganisms (GCM) 10K type strain sequencing project: providing services to taxonomists for standard genome sequencing and annotation.</title>
        <authorList>
            <consortium name="The Broad Institute Genomics Platform"/>
            <consortium name="The Broad Institute Genome Sequencing Center for Infectious Disease"/>
            <person name="Wu L."/>
            <person name="Ma J."/>
        </authorList>
    </citation>
    <scope>NUCLEOTIDE SEQUENCE [LARGE SCALE GENOMIC DNA]</scope>
    <source>
        <strain evidence="3">NBRC 108728</strain>
    </source>
</reference>
<keyword evidence="1" id="KW-0732">Signal</keyword>
<proteinExistence type="predicted"/>
<dbReference type="PROSITE" id="PS51257">
    <property type="entry name" value="PROKAR_LIPOPROTEIN"/>
    <property type="match status" value="1"/>
</dbReference>
<dbReference type="Proteomes" id="UP001321486">
    <property type="component" value="Chromosome"/>
</dbReference>
<feature type="chain" id="PRO_5045987002" evidence="1">
    <location>
        <begin position="25"/>
        <end position="288"/>
    </location>
</feature>
<name>A0ABN6XSZ4_9MICO</name>
<evidence type="ECO:0000256" key="1">
    <source>
        <dbReference type="SAM" id="SignalP"/>
    </source>
</evidence>